<comment type="similarity">
    <text evidence="2">In the central section; belongs to the CRISPR-associated helicase Cas3 family.</text>
</comment>
<evidence type="ECO:0000256" key="1">
    <source>
        <dbReference type="ARBA" id="ARBA00006847"/>
    </source>
</evidence>
<evidence type="ECO:0000256" key="2">
    <source>
        <dbReference type="ARBA" id="ARBA00009046"/>
    </source>
</evidence>
<dbReference type="NCBIfam" id="TIGR01587">
    <property type="entry name" value="cas3_core"/>
    <property type="match status" value="1"/>
</dbReference>
<dbReference type="Pfam" id="PF18019">
    <property type="entry name" value="Cas3_HD"/>
    <property type="match status" value="1"/>
</dbReference>
<evidence type="ECO:0000259" key="12">
    <source>
        <dbReference type="PROSITE" id="PS51643"/>
    </source>
</evidence>
<comment type="similarity">
    <text evidence="10">Belongs to the DEAD box helicase family.</text>
</comment>
<keyword evidence="6" id="KW-0378">Hydrolase</keyword>
<dbReference type="PANTHER" id="PTHR47959">
    <property type="entry name" value="ATP-DEPENDENT RNA HELICASE RHLE-RELATED"/>
    <property type="match status" value="1"/>
</dbReference>
<evidence type="ECO:0000256" key="4">
    <source>
        <dbReference type="ARBA" id="ARBA00022723"/>
    </source>
</evidence>
<dbReference type="EMBL" id="SIJK02000032">
    <property type="protein sequence ID" value="MBP1467333.1"/>
    <property type="molecule type" value="Genomic_DNA"/>
</dbReference>
<dbReference type="InterPro" id="IPR050079">
    <property type="entry name" value="DEAD_box_RNA_helicase"/>
</dbReference>
<evidence type="ECO:0000256" key="10">
    <source>
        <dbReference type="ARBA" id="ARBA00038437"/>
    </source>
</evidence>
<evidence type="ECO:0000256" key="5">
    <source>
        <dbReference type="ARBA" id="ARBA00022741"/>
    </source>
</evidence>
<dbReference type="PROSITE" id="PS51643">
    <property type="entry name" value="HD_CAS3"/>
    <property type="match status" value="1"/>
</dbReference>
<gene>
    <name evidence="13" type="primary">cas3</name>
    <name evidence="13" type="ORF">EYB53_016595</name>
</gene>
<dbReference type="Pfam" id="PF00270">
    <property type="entry name" value="DEAD"/>
    <property type="match status" value="1"/>
</dbReference>
<name>A0ABS4DD15_9CHLR</name>
<dbReference type="Pfam" id="PF22590">
    <property type="entry name" value="Cas3-like_C_2"/>
    <property type="match status" value="1"/>
</dbReference>
<keyword evidence="5" id="KW-0547">Nucleotide-binding</keyword>
<dbReference type="PANTHER" id="PTHR47959:SF16">
    <property type="entry name" value="CRISPR-ASSOCIATED NUCLEASE_HELICASE CAS3-RELATED"/>
    <property type="match status" value="1"/>
</dbReference>
<keyword evidence="3" id="KW-0540">Nuclease</keyword>
<sequence>MPLYAYQERVDVLLRAGRNIILQAPTGAGKTRAALFPFLDGWRNDPGAFPRQCIYAVPMRVLANQFEVEYKAVVARFATSHGLTQVNSVCVQTGARPDDRKLESDLIFTTIDQVLSSFLTIPYSLSNRQANLNAGAIISSYLVFDEFHLFPVDEHGNGALATTLAMLQFLKGVTPFVLMTATFSEAMLRRLCTLLDAEPVVLTQEEIDAIPSQQGKQRRYRYLADELTSSAIMSDFVQHSRKRVVVVCNTVDRAQALAQALRSEAAGLNLHIELLHSRFYAGDRNQKEEHIRHEFGADKRAYQWGPTILVATQVIEVGLNITCEVLHTEMAPAAAIIQRAGRCARFAGEAGEVLVYDVPRREDGSFNFAPYLDPKPGKHASEVEVEGQSKLCERTQAAFAQLPPDGAVLNYHAELDLVNVAHEPFDLRLLDRLEANRHNLREAIEAVLKQQDRTSGRDLIRDIDSRTVIVHPNPTPETVPNPYRYEGISVRRNALLGWYSRVQAIAMELELDWVVKLAVSARASATEASEEPEQRQRLETHWLALGPSTIAEDIRGACRDIAGSSLIAVNPALVQYDQQLGFRFEVGTPAEVAETTRPQRHGDDFGPIQRETYREHIAGLYRVYTSTLRDQTAAVQRRFESHLGLDSGHLDRAIRLMFAVHDLGKLDQVWQAWAHTWQVRVTQLRKDKDLCIDAAYMAAHTDYDSQTEWAENNAIQPRRPPHAAESARAACDLIGAMAGNCDALHVALMTAIVCHHSSTFRYHHGPFKPVSQHARTAFNEAMHQVGLINDPVLLAARKTVAWQGFEAAEGLSDHLIRVDRRDQVILYLLLVRILRLADQHSQDS</sequence>
<dbReference type="InterPro" id="IPR014001">
    <property type="entry name" value="Helicase_ATP-bd"/>
</dbReference>
<dbReference type="InterPro" id="IPR038257">
    <property type="entry name" value="CRISPR-assoc_Cas3_HD_sf"/>
</dbReference>
<dbReference type="Proteomes" id="UP001193081">
    <property type="component" value="Unassembled WGS sequence"/>
</dbReference>
<dbReference type="InterPro" id="IPR006474">
    <property type="entry name" value="Helicase_Cas3_CRISPR-ass_core"/>
</dbReference>
<protein>
    <submittedName>
        <fullName evidence="13">CRISPR-associated helicase Cas3</fullName>
    </submittedName>
</protein>
<evidence type="ECO:0000313" key="14">
    <source>
        <dbReference type="Proteomes" id="UP001193081"/>
    </source>
</evidence>
<evidence type="ECO:0000256" key="6">
    <source>
        <dbReference type="ARBA" id="ARBA00022801"/>
    </source>
</evidence>
<evidence type="ECO:0000256" key="3">
    <source>
        <dbReference type="ARBA" id="ARBA00022722"/>
    </source>
</evidence>
<keyword evidence="8" id="KW-0067">ATP-binding</keyword>
<dbReference type="InterPro" id="IPR027417">
    <property type="entry name" value="P-loop_NTPase"/>
</dbReference>
<dbReference type="RefSeq" id="WP_135479538.1">
    <property type="nucleotide sequence ID" value="NZ_SIJK02000032.1"/>
</dbReference>
<dbReference type="InterPro" id="IPR011545">
    <property type="entry name" value="DEAD/DEAH_box_helicase_dom"/>
</dbReference>
<dbReference type="PROSITE" id="PS51192">
    <property type="entry name" value="HELICASE_ATP_BIND_1"/>
    <property type="match status" value="1"/>
</dbReference>
<reference evidence="13 14" key="1">
    <citation type="submission" date="2021-03" db="EMBL/GenBank/DDBJ databases">
        <authorList>
            <person name="Grouzdev D.S."/>
        </authorList>
    </citation>
    <scope>NUCLEOTIDE SEQUENCE [LARGE SCALE GENOMIC DNA]</scope>
    <source>
        <strain evidence="13 14">M50-1</strain>
    </source>
</reference>
<evidence type="ECO:0000256" key="8">
    <source>
        <dbReference type="ARBA" id="ARBA00022840"/>
    </source>
</evidence>
<feature type="domain" description="Helicase ATP-binding" evidence="11">
    <location>
        <begin position="11"/>
        <end position="201"/>
    </location>
</feature>
<keyword evidence="14" id="KW-1185">Reference proteome</keyword>
<dbReference type="SMART" id="SM00487">
    <property type="entry name" value="DEXDc"/>
    <property type="match status" value="1"/>
</dbReference>
<dbReference type="InterPro" id="IPR001650">
    <property type="entry name" value="Helicase_C-like"/>
</dbReference>
<organism evidence="13 14">
    <name type="scientific">Candidatus Chloroploca mongolica</name>
    <dbReference type="NCBI Taxonomy" id="2528176"/>
    <lineage>
        <taxon>Bacteria</taxon>
        <taxon>Bacillati</taxon>
        <taxon>Chloroflexota</taxon>
        <taxon>Chloroflexia</taxon>
        <taxon>Chloroflexales</taxon>
        <taxon>Chloroflexineae</taxon>
        <taxon>Oscillochloridaceae</taxon>
        <taxon>Candidatus Chloroploca</taxon>
    </lineage>
</organism>
<keyword evidence="9" id="KW-0051">Antiviral defense</keyword>
<accession>A0ABS4DD15</accession>
<keyword evidence="4" id="KW-0479">Metal-binding</keyword>
<feature type="domain" description="HD Cas3-type" evidence="12">
    <location>
        <begin position="606"/>
        <end position="841"/>
    </location>
</feature>
<comment type="similarity">
    <text evidence="1">In the N-terminal section; belongs to the CRISPR-associated nuclease Cas3-HD family.</text>
</comment>
<keyword evidence="7" id="KW-0347">Helicase</keyword>
<comment type="caution">
    <text evidence="13">The sequence shown here is derived from an EMBL/GenBank/DDBJ whole genome shotgun (WGS) entry which is preliminary data.</text>
</comment>
<dbReference type="Gene3D" id="1.10.3210.30">
    <property type="match status" value="1"/>
</dbReference>
<evidence type="ECO:0000256" key="9">
    <source>
        <dbReference type="ARBA" id="ARBA00023118"/>
    </source>
</evidence>
<dbReference type="InterPro" id="IPR006483">
    <property type="entry name" value="CRISPR-assoc_Cas3_HD"/>
</dbReference>
<dbReference type="SMART" id="SM00490">
    <property type="entry name" value="HELICc"/>
    <property type="match status" value="1"/>
</dbReference>
<dbReference type="InterPro" id="IPR054712">
    <property type="entry name" value="Cas3-like_dom"/>
</dbReference>
<dbReference type="SUPFAM" id="SSF52540">
    <property type="entry name" value="P-loop containing nucleoside triphosphate hydrolases"/>
    <property type="match status" value="1"/>
</dbReference>
<proteinExistence type="inferred from homology"/>
<evidence type="ECO:0000256" key="7">
    <source>
        <dbReference type="ARBA" id="ARBA00022806"/>
    </source>
</evidence>
<dbReference type="Gene3D" id="3.40.50.300">
    <property type="entry name" value="P-loop containing nucleotide triphosphate hydrolases"/>
    <property type="match status" value="2"/>
</dbReference>
<evidence type="ECO:0000313" key="13">
    <source>
        <dbReference type="EMBL" id="MBP1467333.1"/>
    </source>
</evidence>
<evidence type="ECO:0000259" key="11">
    <source>
        <dbReference type="PROSITE" id="PS51192"/>
    </source>
</evidence>